<comment type="caution">
    <text evidence="1">The sequence shown here is derived from an EMBL/GenBank/DDBJ whole genome shotgun (WGS) entry which is preliminary data.</text>
</comment>
<keyword evidence="2" id="KW-1185">Reference proteome</keyword>
<dbReference type="SFLD" id="SFLDS00003">
    <property type="entry name" value="Haloacid_Dehalogenase"/>
    <property type="match status" value="1"/>
</dbReference>
<dbReference type="EC" id="3.1.3.5" evidence="1"/>
<name>A0ABV7KPS9_PLAOK</name>
<dbReference type="NCBIfam" id="TIGR01549">
    <property type="entry name" value="HAD-SF-IA-v1"/>
    <property type="match status" value="1"/>
</dbReference>
<dbReference type="InterPro" id="IPR052550">
    <property type="entry name" value="Pyrimidine_5'-ntase_YjjG"/>
</dbReference>
<reference evidence="2" key="1">
    <citation type="journal article" date="2019" name="Int. J. Syst. Evol. Microbiol.">
        <title>The Global Catalogue of Microorganisms (GCM) 10K type strain sequencing project: providing services to taxonomists for standard genome sequencing and annotation.</title>
        <authorList>
            <consortium name="The Broad Institute Genomics Platform"/>
            <consortium name="The Broad Institute Genome Sequencing Center for Infectious Disease"/>
            <person name="Wu L."/>
            <person name="Ma J."/>
        </authorList>
    </citation>
    <scope>NUCLEOTIDE SEQUENCE [LARGE SCALE GENOMIC DNA]</scope>
    <source>
        <strain evidence="2">CCM 320</strain>
    </source>
</reference>
<dbReference type="PANTHER" id="PTHR47478:SF1">
    <property type="entry name" value="PYRIMIDINE 5'-NUCLEOTIDASE YJJG"/>
    <property type="match status" value="1"/>
</dbReference>
<dbReference type="Gene3D" id="3.40.50.1000">
    <property type="entry name" value="HAD superfamily/HAD-like"/>
    <property type="match status" value="1"/>
</dbReference>
<organism evidence="1 2">
    <name type="scientific">Planomicrobium okeanokoites</name>
    <name type="common">Planococcus okeanokoites</name>
    <name type="synonym">Flavobacterium okeanokoites</name>
    <dbReference type="NCBI Taxonomy" id="244"/>
    <lineage>
        <taxon>Bacteria</taxon>
        <taxon>Bacillati</taxon>
        <taxon>Bacillota</taxon>
        <taxon>Bacilli</taxon>
        <taxon>Bacillales</taxon>
        <taxon>Caryophanaceae</taxon>
        <taxon>Planomicrobium</taxon>
    </lineage>
</organism>
<dbReference type="GO" id="GO:0008253">
    <property type="term" value="F:5'-nucleotidase activity"/>
    <property type="evidence" value="ECO:0007669"/>
    <property type="project" value="UniProtKB-EC"/>
</dbReference>
<dbReference type="PANTHER" id="PTHR47478">
    <property type="match status" value="1"/>
</dbReference>
<dbReference type="SUPFAM" id="SSF56784">
    <property type="entry name" value="HAD-like"/>
    <property type="match status" value="1"/>
</dbReference>
<protein>
    <submittedName>
        <fullName evidence="1">YjjG family noncanonical pyrimidine nucleotidase</fullName>
        <ecNumber evidence="1">3.1.3.5</ecNumber>
    </submittedName>
</protein>
<dbReference type="Gene3D" id="1.10.150.240">
    <property type="entry name" value="Putative phosphatase, domain 2"/>
    <property type="match status" value="1"/>
</dbReference>
<evidence type="ECO:0000313" key="2">
    <source>
        <dbReference type="Proteomes" id="UP001595625"/>
    </source>
</evidence>
<dbReference type="CDD" id="cd04305">
    <property type="entry name" value="HAD_Neu5Ac-Pase_like"/>
    <property type="match status" value="1"/>
</dbReference>
<dbReference type="EMBL" id="JBHRUJ010000016">
    <property type="protein sequence ID" value="MFC3211520.1"/>
    <property type="molecule type" value="Genomic_DNA"/>
</dbReference>
<dbReference type="InterPro" id="IPR011951">
    <property type="entry name" value="HAD-SF_hydro_IA_YjjG/PynA"/>
</dbReference>
<dbReference type="PRINTS" id="PR00413">
    <property type="entry name" value="HADHALOGNASE"/>
</dbReference>
<dbReference type="Pfam" id="PF00702">
    <property type="entry name" value="Hydrolase"/>
    <property type="match status" value="1"/>
</dbReference>
<dbReference type="Proteomes" id="UP001595625">
    <property type="component" value="Unassembled WGS sequence"/>
</dbReference>
<accession>A0ABV7KPS9</accession>
<keyword evidence="1" id="KW-0378">Hydrolase</keyword>
<gene>
    <name evidence="1" type="ORF">ACFOEJ_10585</name>
</gene>
<dbReference type="SFLD" id="SFLDG01129">
    <property type="entry name" value="C1.5:_HAD__Beta-PGM__Phosphata"/>
    <property type="match status" value="1"/>
</dbReference>
<sequence>MKEQIYTTIIFDIDDTLMDFALSEQAALHNTFMEFDLPNGFMDMHASYRAISKVLWQDLEQGNIALRELGIERFRRLFLEHRSDKDPIAFSSAYLSYLGKEAHLMAGALEVLEQLSHCRLMIMTNGFGEVQTSRLKNSDLGQHFDHIVISEEAGYQKPDPGIFEFAFSKIGVEAKENAIIVGDSLTSDIQGGINYGIDTIWFNPSAKKNESAVEPTFEIRDLLEIIDIVNGSFTQGKEGSK</sequence>
<dbReference type="RefSeq" id="WP_117312315.1">
    <property type="nucleotide sequence ID" value="NZ_JBHRUJ010000016.1"/>
</dbReference>
<dbReference type="InterPro" id="IPR023198">
    <property type="entry name" value="PGP-like_dom2"/>
</dbReference>
<evidence type="ECO:0000313" key="1">
    <source>
        <dbReference type="EMBL" id="MFC3211520.1"/>
    </source>
</evidence>
<dbReference type="NCBIfam" id="TIGR02254">
    <property type="entry name" value="YjjG_YfnB"/>
    <property type="match status" value="1"/>
</dbReference>
<dbReference type="InterPro" id="IPR036412">
    <property type="entry name" value="HAD-like_sf"/>
</dbReference>
<dbReference type="NCBIfam" id="TIGR01509">
    <property type="entry name" value="HAD-SF-IA-v3"/>
    <property type="match status" value="1"/>
</dbReference>
<dbReference type="SFLD" id="SFLDG01135">
    <property type="entry name" value="C1.5.6:_HAD__Beta-PGM__Phospha"/>
    <property type="match status" value="1"/>
</dbReference>
<proteinExistence type="predicted"/>
<dbReference type="InterPro" id="IPR023214">
    <property type="entry name" value="HAD_sf"/>
</dbReference>
<dbReference type="InterPro" id="IPR006439">
    <property type="entry name" value="HAD-SF_hydro_IA"/>
</dbReference>